<organism evidence="2 3">
    <name type="scientific">Thlaspi arvense</name>
    <name type="common">Field penny-cress</name>
    <dbReference type="NCBI Taxonomy" id="13288"/>
    <lineage>
        <taxon>Eukaryota</taxon>
        <taxon>Viridiplantae</taxon>
        <taxon>Streptophyta</taxon>
        <taxon>Embryophyta</taxon>
        <taxon>Tracheophyta</taxon>
        <taxon>Spermatophyta</taxon>
        <taxon>Magnoliopsida</taxon>
        <taxon>eudicotyledons</taxon>
        <taxon>Gunneridae</taxon>
        <taxon>Pentapetalae</taxon>
        <taxon>rosids</taxon>
        <taxon>malvids</taxon>
        <taxon>Brassicales</taxon>
        <taxon>Brassicaceae</taxon>
        <taxon>Thlaspideae</taxon>
        <taxon>Thlaspi</taxon>
    </lineage>
</organism>
<dbReference type="GO" id="GO:0005737">
    <property type="term" value="C:cytoplasm"/>
    <property type="evidence" value="ECO:0007669"/>
    <property type="project" value="UniProtKB-SubCell"/>
</dbReference>
<evidence type="ECO:0000313" key="2">
    <source>
        <dbReference type="EMBL" id="CAH2068652.1"/>
    </source>
</evidence>
<dbReference type="PANTHER" id="PTHR15952:SF11">
    <property type="entry name" value="EXPORTIN-T"/>
    <property type="match status" value="1"/>
</dbReference>
<dbReference type="Proteomes" id="UP000836841">
    <property type="component" value="Unassembled WGS sequence"/>
</dbReference>
<dbReference type="Gene3D" id="1.25.10.10">
    <property type="entry name" value="Leucine-rich Repeat Variant"/>
    <property type="match status" value="1"/>
</dbReference>
<evidence type="ECO:0000313" key="3">
    <source>
        <dbReference type="Proteomes" id="UP000836841"/>
    </source>
</evidence>
<dbReference type="GO" id="GO:0005643">
    <property type="term" value="C:nuclear pore"/>
    <property type="evidence" value="ECO:0007669"/>
    <property type="project" value="TreeGrafter"/>
</dbReference>
<dbReference type="GO" id="GO:0071528">
    <property type="term" value="P:tRNA re-export from nucleus"/>
    <property type="evidence" value="ECO:0007669"/>
    <property type="project" value="UniProtKB-UniRule"/>
</dbReference>
<dbReference type="AlphaFoldDB" id="A0AAU9SQB5"/>
<proteinExistence type="inferred from homology"/>
<keyword evidence="3" id="KW-1185">Reference proteome</keyword>
<comment type="similarity">
    <text evidence="1">Belongs to the exportin family.</text>
</comment>
<dbReference type="GO" id="GO:0031267">
    <property type="term" value="F:small GTPase binding"/>
    <property type="evidence" value="ECO:0007669"/>
    <property type="project" value="InterPro"/>
</dbReference>
<comment type="function">
    <text evidence="1">tRNA nucleus export receptor which facilitates tRNA translocation across the nuclear pore complex.</text>
</comment>
<dbReference type="InterPro" id="IPR040017">
    <property type="entry name" value="XPOT"/>
</dbReference>
<name>A0AAU9SQB5_THLAR</name>
<protein>
    <recommendedName>
        <fullName evidence="1">Exportin-T</fullName>
    </recommendedName>
    <alternativeName>
        <fullName evidence="1">Exportin(tRNA)</fullName>
    </alternativeName>
    <alternativeName>
        <fullName evidence="1">tRNA exportin</fullName>
    </alternativeName>
</protein>
<evidence type="ECO:0000256" key="1">
    <source>
        <dbReference type="RuleBase" id="RU366037"/>
    </source>
</evidence>
<sequence length="71" mass="8224">MLSGKLVLFGEIVVAQKVMYEKFGNDFLVHFVSKGFPTAHCPQDLAEQYCQKLQLMISGQDGYYWERDLDF</sequence>
<reference evidence="2 3" key="1">
    <citation type="submission" date="2022-03" db="EMBL/GenBank/DDBJ databases">
        <authorList>
            <person name="Nunn A."/>
            <person name="Chopra R."/>
            <person name="Nunn A."/>
            <person name="Contreras Garrido A."/>
        </authorList>
    </citation>
    <scope>NUCLEOTIDE SEQUENCE [LARGE SCALE GENOMIC DNA]</scope>
</reference>
<keyword evidence="1" id="KW-0820">tRNA-binding</keyword>
<keyword evidence="1" id="KW-0813">Transport</keyword>
<gene>
    <name evidence="2" type="ORF">TAV2_LOCUS18330</name>
</gene>
<comment type="subcellular location">
    <subcellularLocation>
        <location evidence="1">Nucleus</location>
    </subcellularLocation>
    <subcellularLocation>
        <location evidence="1">Cytoplasm</location>
    </subcellularLocation>
    <text evidence="1">Shuttles between the nucleus and the cytoplasm.</text>
</comment>
<comment type="caution">
    <text evidence="2">The sequence shown here is derived from an EMBL/GenBank/DDBJ whole genome shotgun (WGS) entry which is preliminary data.</text>
</comment>
<dbReference type="GO" id="GO:0016363">
    <property type="term" value="C:nuclear matrix"/>
    <property type="evidence" value="ECO:0007669"/>
    <property type="project" value="TreeGrafter"/>
</dbReference>
<keyword evidence="1" id="KW-0963">Cytoplasm</keyword>
<dbReference type="InterPro" id="IPR011989">
    <property type="entry name" value="ARM-like"/>
</dbReference>
<dbReference type="EMBL" id="CAJVSB020000844">
    <property type="protein sequence ID" value="CAH2068652.1"/>
    <property type="molecule type" value="Genomic_DNA"/>
</dbReference>
<dbReference type="GO" id="GO:0000049">
    <property type="term" value="F:tRNA binding"/>
    <property type="evidence" value="ECO:0007669"/>
    <property type="project" value="UniProtKB-UniRule"/>
</dbReference>
<keyword evidence="1" id="KW-0694">RNA-binding</keyword>
<keyword evidence="1" id="KW-0539">Nucleus</keyword>
<accession>A0AAU9SQB5</accession>
<dbReference type="PANTHER" id="PTHR15952">
    <property type="entry name" value="EXPORTIN-T/LOS1"/>
    <property type="match status" value="1"/>
</dbReference>